<dbReference type="GO" id="GO:0097602">
    <property type="term" value="F:cullin family protein binding"/>
    <property type="evidence" value="ECO:0007669"/>
    <property type="project" value="InterPro"/>
</dbReference>
<accession>A0A4R6AZB8</accession>
<feature type="domain" description="Anaphase-promoting complex subunit 11 RING-H2 finger" evidence="1">
    <location>
        <begin position="9"/>
        <end position="53"/>
    </location>
</feature>
<dbReference type="GO" id="GO:0061630">
    <property type="term" value="F:ubiquitin protein ligase activity"/>
    <property type="evidence" value="ECO:0007669"/>
    <property type="project" value="InterPro"/>
</dbReference>
<comment type="caution">
    <text evidence="2">The sequence shown here is derived from an EMBL/GenBank/DDBJ whole genome shotgun (WGS) entry which is preliminary data.</text>
</comment>
<dbReference type="Proteomes" id="UP000294562">
    <property type="component" value="Unassembled WGS sequence"/>
</dbReference>
<protein>
    <recommendedName>
        <fullName evidence="1">Anaphase-promoting complex subunit 11 RING-H2 finger domain-containing protein</fullName>
    </recommendedName>
</protein>
<dbReference type="AlphaFoldDB" id="A0A4R6AZB8"/>
<evidence type="ECO:0000259" key="1">
    <source>
        <dbReference type="Pfam" id="PF12861"/>
    </source>
</evidence>
<dbReference type="EMBL" id="SMZO01000022">
    <property type="protein sequence ID" value="TDL87776.1"/>
    <property type="molecule type" value="Genomic_DNA"/>
</dbReference>
<proteinExistence type="predicted"/>
<gene>
    <name evidence="2" type="ORF">E2L05_11045</name>
</gene>
<dbReference type="GO" id="GO:0008270">
    <property type="term" value="F:zinc ion binding"/>
    <property type="evidence" value="ECO:0007669"/>
    <property type="project" value="InterPro"/>
</dbReference>
<name>A0A4R6AZB8_9RHOB</name>
<keyword evidence="3" id="KW-1185">Reference proteome</keyword>
<dbReference type="GO" id="GO:0031145">
    <property type="term" value="P:anaphase-promoting complex-dependent catabolic process"/>
    <property type="evidence" value="ECO:0007669"/>
    <property type="project" value="InterPro"/>
</dbReference>
<dbReference type="InterPro" id="IPR024991">
    <property type="entry name" value="RING-H2_APC11"/>
</dbReference>
<evidence type="ECO:0000313" key="2">
    <source>
        <dbReference type="EMBL" id="TDL87776.1"/>
    </source>
</evidence>
<reference evidence="2 3" key="1">
    <citation type="submission" date="2019-03" db="EMBL/GenBank/DDBJ databases">
        <title>Rhodobacteraceae bacterium SM1902, a new member of the family Rhodobacteraceae isolated from Yantai.</title>
        <authorList>
            <person name="Sun Y."/>
        </authorList>
    </citation>
    <scope>NUCLEOTIDE SEQUENCE [LARGE SCALE GENOMIC DNA]</scope>
    <source>
        <strain evidence="2 3">SM1902</strain>
    </source>
</reference>
<organism evidence="2 3">
    <name type="scientific">Meridianimarinicoccus aquatilis</name>
    <dbReference type="NCBI Taxonomy" id="2552766"/>
    <lineage>
        <taxon>Bacteria</taxon>
        <taxon>Pseudomonadati</taxon>
        <taxon>Pseudomonadota</taxon>
        <taxon>Alphaproteobacteria</taxon>
        <taxon>Rhodobacterales</taxon>
        <taxon>Paracoccaceae</taxon>
        <taxon>Meridianimarinicoccus</taxon>
    </lineage>
</organism>
<evidence type="ECO:0000313" key="3">
    <source>
        <dbReference type="Proteomes" id="UP000294562"/>
    </source>
</evidence>
<sequence length="79" mass="9081">MPWAGPKASPGKECAIMMWSRTSSANIRCLRSGVSQDRAQSLCPRCKQNWQTRRSICKRNLMGEQRFKLRCLCQKPQGH</sequence>
<dbReference type="Pfam" id="PF12861">
    <property type="entry name" value="zf-ANAPC11"/>
    <property type="match status" value="1"/>
</dbReference>